<accession>A0ABD1XMV6</accession>
<protein>
    <submittedName>
        <fullName evidence="1">Uncharacterized protein</fullName>
    </submittedName>
</protein>
<dbReference type="Proteomes" id="UP001605036">
    <property type="component" value="Unassembled WGS sequence"/>
</dbReference>
<evidence type="ECO:0000313" key="2">
    <source>
        <dbReference type="Proteomes" id="UP001605036"/>
    </source>
</evidence>
<organism evidence="1 2">
    <name type="scientific">Riccia fluitans</name>
    <dbReference type="NCBI Taxonomy" id="41844"/>
    <lineage>
        <taxon>Eukaryota</taxon>
        <taxon>Viridiplantae</taxon>
        <taxon>Streptophyta</taxon>
        <taxon>Embryophyta</taxon>
        <taxon>Marchantiophyta</taxon>
        <taxon>Marchantiopsida</taxon>
        <taxon>Marchantiidae</taxon>
        <taxon>Marchantiales</taxon>
        <taxon>Ricciaceae</taxon>
        <taxon>Riccia</taxon>
    </lineage>
</organism>
<comment type="caution">
    <text evidence="1">The sequence shown here is derived from an EMBL/GenBank/DDBJ whole genome shotgun (WGS) entry which is preliminary data.</text>
</comment>
<name>A0ABD1XMV6_9MARC</name>
<evidence type="ECO:0000313" key="1">
    <source>
        <dbReference type="EMBL" id="KAL2610280.1"/>
    </source>
</evidence>
<reference evidence="1 2" key="1">
    <citation type="submission" date="2024-09" db="EMBL/GenBank/DDBJ databases">
        <title>Chromosome-scale assembly of Riccia fluitans.</title>
        <authorList>
            <person name="Paukszto L."/>
            <person name="Sawicki J."/>
            <person name="Karawczyk K."/>
            <person name="Piernik-Szablinska J."/>
            <person name="Szczecinska M."/>
            <person name="Mazdziarz M."/>
        </authorList>
    </citation>
    <scope>NUCLEOTIDE SEQUENCE [LARGE SCALE GENOMIC DNA]</scope>
    <source>
        <strain evidence="1">Rf_01</strain>
        <tissue evidence="1">Aerial parts of the thallus</tissue>
    </source>
</reference>
<dbReference type="AlphaFoldDB" id="A0ABD1XMV6"/>
<proteinExistence type="predicted"/>
<keyword evidence="2" id="KW-1185">Reference proteome</keyword>
<dbReference type="EMBL" id="JBHFFA010000008">
    <property type="protein sequence ID" value="KAL2610280.1"/>
    <property type="molecule type" value="Genomic_DNA"/>
</dbReference>
<sequence length="114" mass="12610">MTDDCLDWSLLKPKLSQHFLLQSGSWEQKDSWITACEDGVLNYAPVCYTLKAFPEEHVGPTHDTGILQRNVLPRNKVDSTCSFKKFSFSCALPATVCRSSSQVCARIASLVPSG</sequence>
<gene>
    <name evidence="1" type="ORF">R1flu_028853</name>
</gene>